<keyword evidence="4" id="KW-1185">Reference proteome</keyword>
<keyword evidence="2" id="KW-0732">Signal</keyword>
<dbReference type="AlphaFoldDB" id="A0AAC9NYD5"/>
<evidence type="ECO:0000313" key="3">
    <source>
        <dbReference type="EMBL" id="APF36456.1"/>
    </source>
</evidence>
<protein>
    <submittedName>
        <fullName evidence="3">Uncharacterized protein</fullName>
    </submittedName>
</protein>
<sequence>MQRLSALALMCAAVLLVQQAAADSRGEQTVRTGGEMSLVAEQNTATMLAVTLSGALDATERKIQERTRRLHELQEQVRNLQTIRIEVRCCQ</sequence>
<keyword evidence="1" id="KW-0175">Coiled coil</keyword>
<evidence type="ECO:0000256" key="2">
    <source>
        <dbReference type="SAM" id="SignalP"/>
    </source>
</evidence>
<dbReference type="RefSeq" id="WP_071923264.1">
    <property type="nucleotide sequence ID" value="NZ_CP018095.1"/>
</dbReference>
<name>A0AAC9NYD5_9HYPH</name>
<dbReference type="Proteomes" id="UP000182703">
    <property type="component" value="Chromosome"/>
</dbReference>
<proteinExistence type="predicted"/>
<dbReference type="EMBL" id="CP018095">
    <property type="protein sequence ID" value="APF36456.1"/>
    <property type="molecule type" value="Genomic_DNA"/>
</dbReference>
<gene>
    <name evidence="3" type="ORF">BOQ54_03265</name>
</gene>
<feature type="signal peptide" evidence="2">
    <location>
        <begin position="1"/>
        <end position="22"/>
    </location>
</feature>
<dbReference type="KEGG" id="cdq:BOQ54_03265"/>
<feature type="chain" id="PRO_5042118787" evidence="2">
    <location>
        <begin position="23"/>
        <end position="91"/>
    </location>
</feature>
<organism evidence="3 4">
    <name type="scientific">Chelatococcus daeguensis</name>
    <dbReference type="NCBI Taxonomy" id="444444"/>
    <lineage>
        <taxon>Bacteria</taxon>
        <taxon>Pseudomonadati</taxon>
        <taxon>Pseudomonadota</taxon>
        <taxon>Alphaproteobacteria</taxon>
        <taxon>Hyphomicrobiales</taxon>
        <taxon>Chelatococcaceae</taxon>
        <taxon>Chelatococcus</taxon>
    </lineage>
</organism>
<evidence type="ECO:0000256" key="1">
    <source>
        <dbReference type="SAM" id="Coils"/>
    </source>
</evidence>
<accession>A0AAC9NYD5</accession>
<reference evidence="3 4" key="1">
    <citation type="submission" date="2016-11" db="EMBL/GenBank/DDBJ databases">
        <title>Complete genome sequence of the aerobically denitrifying bacterium Chelatococcus daeguensis TAD1.</title>
        <authorList>
            <person name="Yang Y."/>
            <person name="Huang S."/>
            <person name="Lin E."/>
        </authorList>
    </citation>
    <scope>NUCLEOTIDE SEQUENCE [LARGE SCALE GENOMIC DNA]</scope>
    <source>
        <strain evidence="3 4">TAD1</strain>
    </source>
</reference>
<evidence type="ECO:0000313" key="4">
    <source>
        <dbReference type="Proteomes" id="UP000182703"/>
    </source>
</evidence>
<feature type="coiled-coil region" evidence="1">
    <location>
        <begin position="56"/>
        <end position="83"/>
    </location>
</feature>